<organism evidence="1 2">
    <name type="scientific">Xenorhabdus yunnanensis</name>
    <dbReference type="NCBI Taxonomy" id="3025878"/>
    <lineage>
        <taxon>Bacteria</taxon>
        <taxon>Pseudomonadati</taxon>
        <taxon>Pseudomonadota</taxon>
        <taxon>Gammaproteobacteria</taxon>
        <taxon>Enterobacterales</taxon>
        <taxon>Morganellaceae</taxon>
        <taxon>Xenorhabdus</taxon>
    </lineage>
</organism>
<protein>
    <submittedName>
        <fullName evidence="1">Uncharacterized protein</fullName>
    </submittedName>
</protein>
<dbReference type="RefSeq" id="WP_273557045.1">
    <property type="nucleotide sequence ID" value="NZ_JAQRFI010000233.1"/>
</dbReference>
<name>A0ABT5LN26_9GAMM</name>
<accession>A0ABT5LN26</accession>
<evidence type="ECO:0000313" key="1">
    <source>
        <dbReference type="EMBL" id="MDC9591871.1"/>
    </source>
</evidence>
<dbReference type="EMBL" id="JAQRFI010000233">
    <property type="protein sequence ID" value="MDC9591871.1"/>
    <property type="molecule type" value="Genomic_DNA"/>
</dbReference>
<sequence length="44" mass="4942">MSEINKLDNAGIKCPFHPDQYKSQDAVAPFGSFPWAIAQVYLGW</sequence>
<comment type="caution">
    <text evidence="1">The sequence shown here is derived from an EMBL/GenBank/DDBJ whole genome shotgun (WGS) entry which is preliminary data.</text>
</comment>
<keyword evidence="2" id="KW-1185">Reference proteome</keyword>
<reference evidence="1 2" key="1">
    <citation type="submission" date="2023-02" db="EMBL/GenBank/DDBJ databases">
        <title>Entomopathogenic bacteria.</title>
        <authorList>
            <person name="Machado R.A."/>
        </authorList>
    </citation>
    <scope>NUCLEOTIDE SEQUENCE [LARGE SCALE GENOMIC DNA]</scope>
    <source>
        <strain evidence="1 2">XENO-10</strain>
    </source>
</reference>
<evidence type="ECO:0000313" key="2">
    <source>
        <dbReference type="Proteomes" id="UP001217178"/>
    </source>
</evidence>
<proteinExistence type="predicted"/>
<gene>
    <name evidence="1" type="ORF">PSI23_22020</name>
</gene>
<dbReference type="Proteomes" id="UP001217178">
    <property type="component" value="Unassembled WGS sequence"/>
</dbReference>